<comment type="caution">
    <text evidence="1">The sequence shown here is derived from an EMBL/GenBank/DDBJ whole genome shotgun (WGS) entry which is preliminary data.</text>
</comment>
<dbReference type="Proteomes" id="UP001165413">
    <property type="component" value="Unassembled WGS sequence"/>
</dbReference>
<dbReference type="EMBL" id="JANATA010000020">
    <property type="protein sequence ID" value="MCP3429376.1"/>
    <property type="molecule type" value="Genomic_DNA"/>
</dbReference>
<name>A0AA41X2Y0_9ALTE</name>
<dbReference type="Pfam" id="PF03695">
    <property type="entry name" value="UPF0149"/>
    <property type="match status" value="1"/>
</dbReference>
<evidence type="ECO:0000313" key="2">
    <source>
        <dbReference type="Proteomes" id="UP001165413"/>
    </source>
</evidence>
<dbReference type="InterPro" id="IPR036255">
    <property type="entry name" value="YgfB-like_sf"/>
</dbReference>
<sequence length="212" mass="23530">MSPLSELYQNTQISTALHSEAVVQGMIFGVCAAPEIPMPEQWMPWTFAQHQQLTDEVQIDNITAVLMQQMAVTLQDMSEGEIAFITQWEYDQVTQTVNTPCQLFLAGLLLAHEQCETTWQAAWQKLPAEEQTTQADNLTHCLNMFSTFVDVSVALERAGDNAPTLAAALPQIFAQLPDALLQYNELSGLLASYLPNQFEQFAAPFGTADDET</sequence>
<dbReference type="SUPFAM" id="SSF101327">
    <property type="entry name" value="YgfB-like"/>
    <property type="match status" value="1"/>
</dbReference>
<dbReference type="InterPro" id="IPR011978">
    <property type="entry name" value="YgfB-like"/>
</dbReference>
<dbReference type="RefSeq" id="WP_254101629.1">
    <property type="nucleotide sequence ID" value="NZ_JANATA010000020.1"/>
</dbReference>
<protein>
    <submittedName>
        <fullName evidence="1">UPF0149 family protein</fullName>
    </submittedName>
</protein>
<gene>
    <name evidence="1" type="ORF">NLF92_10505</name>
</gene>
<organism evidence="1 2">
    <name type="scientific">Opacimonas viscosa</name>
    <dbReference type="NCBI Taxonomy" id="2961944"/>
    <lineage>
        <taxon>Bacteria</taxon>
        <taxon>Pseudomonadati</taxon>
        <taxon>Pseudomonadota</taxon>
        <taxon>Gammaproteobacteria</taxon>
        <taxon>Alteromonadales</taxon>
        <taxon>Alteromonadaceae</taxon>
        <taxon>Opacimonas</taxon>
    </lineage>
</organism>
<dbReference type="AlphaFoldDB" id="A0AA41X2Y0"/>
<evidence type="ECO:0000313" key="1">
    <source>
        <dbReference type="EMBL" id="MCP3429376.1"/>
    </source>
</evidence>
<accession>A0AA41X2Y0</accession>
<reference evidence="1" key="1">
    <citation type="submission" date="2022-07" db="EMBL/GenBank/DDBJ databases">
        <title>Characterization of the Novel Bacterium Alteromonas immobilis LMIT006 and Alteromonas gregis LMIT007.</title>
        <authorList>
            <person name="Lin X."/>
        </authorList>
    </citation>
    <scope>NUCLEOTIDE SEQUENCE</scope>
    <source>
        <strain evidence="1">LMIT007</strain>
    </source>
</reference>
<proteinExistence type="predicted"/>
<keyword evidence="2" id="KW-1185">Reference proteome</keyword>